<accession>A0A8S1CRQ4</accession>
<protein>
    <submittedName>
        <fullName evidence="2">Uncharacterized protein</fullName>
    </submittedName>
</protein>
<feature type="compositionally biased region" description="Polar residues" evidence="1">
    <location>
        <begin position="111"/>
        <end position="122"/>
    </location>
</feature>
<evidence type="ECO:0000313" key="3">
    <source>
        <dbReference type="Proteomes" id="UP000494165"/>
    </source>
</evidence>
<keyword evidence="3" id="KW-1185">Reference proteome</keyword>
<comment type="caution">
    <text evidence="2">The sequence shown here is derived from an EMBL/GenBank/DDBJ whole genome shotgun (WGS) entry which is preliminary data.</text>
</comment>
<dbReference type="Proteomes" id="UP000494165">
    <property type="component" value="Unassembled WGS sequence"/>
</dbReference>
<reference evidence="2 3" key="1">
    <citation type="submission" date="2020-04" db="EMBL/GenBank/DDBJ databases">
        <authorList>
            <person name="Alioto T."/>
            <person name="Alioto T."/>
            <person name="Gomez Garrido J."/>
        </authorList>
    </citation>
    <scope>NUCLEOTIDE SEQUENCE [LARGE SCALE GENOMIC DNA]</scope>
</reference>
<feature type="compositionally biased region" description="Basic and acidic residues" evidence="1">
    <location>
        <begin position="146"/>
        <end position="161"/>
    </location>
</feature>
<feature type="region of interest" description="Disordered" evidence="1">
    <location>
        <begin position="31"/>
        <end position="131"/>
    </location>
</feature>
<evidence type="ECO:0000313" key="2">
    <source>
        <dbReference type="EMBL" id="CAB3371504.1"/>
    </source>
</evidence>
<organism evidence="2 3">
    <name type="scientific">Cloeon dipterum</name>
    <dbReference type="NCBI Taxonomy" id="197152"/>
    <lineage>
        <taxon>Eukaryota</taxon>
        <taxon>Metazoa</taxon>
        <taxon>Ecdysozoa</taxon>
        <taxon>Arthropoda</taxon>
        <taxon>Hexapoda</taxon>
        <taxon>Insecta</taxon>
        <taxon>Pterygota</taxon>
        <taxon>Palaeoptera</taxon>
        <taxon>Ephemeroptera</taxon>
        <taxon>Pisciforma</taxon>
        <taxon>Baetidae</taxon>
        <taxon>Cloeon</taxon>
    </lineage>
</organism>
<feature type="region of interest" description="Disordered" evidence="1">
    <location>
        <begin position="146"/>
        <end position="189"/>
    </location>
</feature>
<dbReference type="EMBL" id="CADEPI010000062">
    <property type="protein sequence ID" value="CAB3371504.1"/>
    <property type="molecule type" value="Genomic_DNA"/>
</dbReference>
<name>A0A8S1CRQ4_9INSE</name>
<dbReference type="AlphaFoldDB" id="A0A8S1CRQ4"/>
<sequence length="216" mass="24788">MERFEFDIDCEGCAADISLDEDEDRLVIDTSFEVSENGDLDQDDQINEDERDSVVGWKDDADHESNELESPASPDPETHSDSDADDEYEQNNQVRRPYLRYGDPKFICYDGNNNSEEMNQDPNHLDESDPDIYRRDVFYITKEINKSEDKDGVDDNSREEGFEASTEEPMASSELNMYSSDEEESVVVGRRQTGVFKAARKKLKLNPRERTPETGT</sequence>
<evidence type="ECO:0000256" key="1">
    <source>
        <dbReference type="SAM" id="MobiDB-lite"/>
    </source>
</evidence>
<feature type="compositionally biased region" description="Basic and acidic residues" evidence="1">
    <location>
        <begin position="57"/>
        <end position="66"/>
    </location>
</feature>
<feature type="compositionally biased region" description="Acidic residues" evidence="1">
    <location>
        <begin position="36"/>
        <end position="51"/>
    </location>
</feature>
<proteinExistence type="predicted"/>
<gene>
    <name evidence="2" type="ORF">CLODIP_2_CD13600</name>
</gene>